<dbReference type="GO" id="GO:0046872">
    <property type="term" value="F:metal ion binding"/>
    <property type="evidence" value="ECO:0007669"/>
    <property type="project" value="UniProtKB-KW"/>
</dbReference>
<evidence type="ECO:0000256" key="3">
    <source>
        <dbReference type="ARBA" id="ARBA00023004"/>
    </source>
</evidence>
<dbReference type="PANTHER" id="PTHR37424">
    <property type="entry name" value="BACTERIOFERRITIN-ASSOCIATED FERREDOXIN"/>
    <property type="match status" value="1"/>
</dbReference>
<evidence type="ECO:0000259" key="5">
    <source>
        <dbReference type="Pfam" id="PF04324"/>
    </source>
</evidence>
<dbReference type="InterPro" id="IPR052371">
    <property type="entry name" value="BFD-associated_ferredoxin"/>
</dbReference>
<reference evidence="6" key="1">
    <citation type="submission" date="2021-11" db="EMBL/GenBank/DDBJ databases">
        <title>Clostridia strains as spoilage organisms.</title>
        <authorList>
            <person name="Wambui J."/>
            <person name="Stevens M.J.A."/>
            <person name="Stephan R."/>
        </authorList>
    </citation>
    <scope>NUCLEOTIDE SEQUENCE</scope>
    <source>
        <strain evidence="6">CF009</strain>
    </source>
</reference>
<dbReference type="AlphaFoldDB" id="A0AA47EEX9"/>
<evidence type="ECO:0000256" key="4">
    <source>
        <dbReference type="ARBA" id="ARBA00023014"/>
    </source>
</evidence>
<dbReference type="RefSeq" id="WP_216121959.1">
    <property type="nucleotide sequence ID" value="NZ_CP086239.1"/>
</dbReference>
<keyword evidence="4" id="KW-0411">Iron-sulfur</keyword>
<evidence type="ECO:0000313" key="6">
    <source>
        <dbReference type="EMBL" id="WAG58766.1"/>
    </source>
</evidence>
<evidence type="ECO:0000256" key="1">
    <source>
        <dbReference type="ARBA" id="ARBA00022714"/>
    </source>
</evidence>
<keyword evidence="2" id="KW-0479">Metal-binding</keyword>
<evidence type="ECO:0000313" key="7">
    <source>
        <dbReference type="Proteomes" id="UP001164733"/>
    </source>
</evidence>
<dbReference type="GO" id="GO:0051537">
    <property type="term" value="F:2 iron, 2 sulfur cluster binding"/>
    <property type="evidence" value="ECO:0007669"/>
    <property type="project" value="UniProtKB-KW"/>
</dbReference>
<dbReference type="PANTHER" id="PTHR37424:SF1">
    <property type="entry name" value="BACTERIOFERRITIN-ASSOCIATED FERREDOXIN"/>
    <property type="match status" value="1"/>
</dbReference>
<name>A0AA47EEX9_9CLOT</name>
<dbReference type="InterPro" id="IPR007419">
    <property type="entry name" value="BFD-like_2Fe2S-bd_dom"/>
</dbReference>
<accession>A0AA47EEX9</accession>
<keyword evidence="1" id="KW-0001">2Fe-2S</keyword>
<dbReference type="EMBL" id="CP086239">
    <property type="protein sequence ID" value="WAG58766.1"/>
    <property type="molecule type" value="Genomic_DNA"/>
</dbReference>
<feature type="domain" description="BFD-like [2Fe-2S]-binding" evidence="5">
    <location>
        <begin position="6"/>
        <end position="55"/>
    </location>
</feature>
<dbReference type="Pfam" id="PF04324">
    <property type="entry name" value="Fer2_BFD"/>
    <property type="match status" value="1"/>
</dbReference>
<dbReference type="Proteomes" id="UP001164733">
    <property type="component" value="Chromosome"/>
</dbReference>
<keyword evidence="3" id="KW-0408">Iron</keyword>
<organism evidence="6 7">
    <name type="scientific">Clostridium estertheticum</name>
    <dbReference type="NCBI Taxonomy" id="238834"/>
    <lineage>
        <taxon>Bacteria</taxon>
        <taxon>Bacillati</taxon>
        <taxon>Bacillota</taxon>
        <taxon>Clostridia</taxon>
        <taxon>Eubacteriales</taxon>
        <taxon>Clostridiaceae</taxon>
        <taxon>Clostridium</taxon>
    </lineage>
</organism>
<sequence length="58" mass="6128">MENIKVVCSCLNVTVQDITNAIENGAKSFEEVQAVTKVGTGCGKCVDSVKELVAELLV</sequence>
<protein>
    <submittedName>
        <fullName evidence="6">(2Fe-2S)-binding protein</fullName>
    </submittedName>
</protein>
<evidence type="ECO:0000256" key="2">
    <source>
        <dbReference type="ARBA" id="ARBA00022723"/>
    </source>
</evidence>
<proteinExistence type="predicted"/>
<gene>
    <name evidence="6" type="ORF">LL038_13985</name>
</gene>